<dbReference type="GO" id="GO:0046872">
    <property type="term" value="F:metal ion binding"/>
    <property type="evidence" value="ECO:0007669"/>
    <property type="project" value="UniProtKB-KW"/>
</dbReference>
<evidence type="ECO:0000256" key="1">
    <source>
        <dbReference type="ARBA" id="ARBA00000109"/>
    </source>
</evidence>
<dbReference type="GO" id="GO:0006364">
    <property type="term" value="P:rRNA processing"/>
    <property type="evidence" value="ECO:0007669"/>
    <property type="project" value="UniProtKB-UniRule"/>
</dbReference>
<dbReference type="PANTHER" id="PTHR11207:SF0">
    <property type="entry name" value="RIBONUCLEASE 3"/>
    <property type="match status" value="1"/>
</dbReference>
<keyword evidence="13" id="KW-1185">Reference proteome</keyword>
<dbReference type="InterPro" id="IPR036389">
    <property type="entry name" value="RNase_III_sf"/>
</dbReference>
<comment type="subcellular location">
    <subcellularLocation>
        <location evidence="8">Cytoplasm</location>
    </subcellularLocation>
</comment>
<gene>
    <name evidence="8" type="primary">rnc</name>
    <name evidence="12" type="ORF">PJIAN_1192</name>
</gene>
<feature type="binding site" evidence="8">
    <location>
        <position position="51"/>
    </location>
    <ligand>
        <name>Mg(2+)</name>
        <dbReference type="ChEBI" id="CHEBI:18420"/>
    </ligand>
</feature>
<dbReference type="GO" id="GO:0008033">
    <property type="term" value="P:tRNA processing"/>
    <property type="evidence" value="ECO:0007669"/>
    <property type="project" value="UniProtKB-KW"/>
</dbReference>
<evidence type="ECO:0000256" key="7">
    <source>
        <dbReference type="ARBA" id="ARBA00022884"/>
    </source>
</evidence>
<dbReference type="GO" id="GO:0006397">
    <property type="term" value="P:mRNA processing"/>
    <property type="evidence" value="ECO:0007669"/>
    <property type="project" value="UniProtKB-UniRule"/>
</dbReference>
<dbReference type="GO" id="GO:0004525">
    <property type="term" value="F:ribonuclease III activity"/>
    <property type="evidence" value="ECO:0007669"/>
    <property type="project" value="UniProtKB-UniRule"/>
</dbReference>
<evidence type="ECO:0000256" key="3">
    <source>
        <dbReference type="ARBA" id="ARBA00022664"/>
    </source>
</evidence>
<feature type="domain" description="RNase III" evidence="11">
    <location>
        <begin position="9"/>
        <end position="135"/>
    </location>
</feature>
<dbReference type="Gene3D" id="1.10.1520.10">
    <property type="entry name" value="Ribonuclease III domain"/>
    <property type="match status" value="1"/>
</dbReference>
<comment type="cofactor">
    <cofactor evidence="8">
        <name>Mg(2+)</name>
        <dbReference type="ChEBI" id="CHEBI:18420"/>
    </cofactor>
</comment>
<feature type="compositionally biased region" description="Polar residues" evidence="9">
    <location>
        <begin position="256"/>
        <end position="284"/>
    </location>
</feature>
<keyword evidence="8" id="KW-0819">tRNA processing</keyword>
<evidence type="ECO:0000313" key="12">
    <source>
        <dbReference type="EMBL" id="GAT61612.1"/>
    </source>
</evidence>
<keyword evidence="3 8" id="KW-0507">mRNA processing</keyword>
<feature type="domain" description="DRBM" evidence="10">
    <location>
        <begin position="163"/>
        <end position="232"/>
    </location>
</feature>
<sequence>MTNSRKEPYLLFYRLTGIIPDNLDLYEMAMCHKSTGVKDFKGNSVNNERLEFLGDAILNSIVADIVYHQFTDKEEGFLTDTRSKIVQRESLNKLAIELGIPKIMQLSSKNGALHGNNVFGNAFEALIGAIYLDQGYERCKQFIESKLIASCIDVNKMAQKEVNFKSRLIEWGQSNKVPVEFEVIETFHDRRHELTFQTHVLINGLVGGLGVGHSKKESHQNAAKMALKKLQEDEDFIEQVLQPKPEFPDIEEAELTTENTEPIEVTETTVQEESAEQTNKPIEN</sequence>
<dbReference type="NCBIfam" id="TIGR02191">
    <property type="entry name" value="RNaseIII"/>
    <property type="match status" value="1"/>
</dbReference>
<dbReference type="AlphaFoldDB" id="A0A170Y946"/>
<feature type="region of interest" description="Disordered" evidence="9">
    <location>
        <begin position="242"/>
        <end position="284"/>
    </location>
</feature>
<dbReference type="InterPro" id="IPR000999">
    <property type="entry name" value="RNase_III_dom"/>
</dbReference>
<dbReference type="Pfam" id="PF00035">
    <property type="entry name" value="dsrm"/>
    <property type="match status" value="1"/>
</dbReference>
<keyword evidence="6 8" id="KW-0378">Hydrolase</keyword>
<dbReference type="EC" id="3.1.26.3" evidence="8"/>
<feature type="binding site" evidence="8">
    <location>
        <position position="124"/>
    </location>
    <ligand>
        <name>Mg(2+)</name>
        <dbReference type="ChEBI" id="CHEBI:18420"/>
    </ligand>
</feature>
<dbReference type="Proteomes" id="UP000076586">
    <property type="component" value="Unassembled WGS sequence"/>
</dbReference>
<dbReference type="SUPFAM" id="SSF69065">
    <property type="entry name" value="RNase III domain-like"/>
    <property type="match status" value="1"/>
</dbReference>
<feature type="active site" evidence="8">
    <location>
        <position position="55"/>
    </location>
</feature>
<keyword evidence="8" id="KW-0963">Cytoplasm</keyword>
<dbReference type="GO" id="GO:0019843">
    <property type="term" value="F:rRNA binding"/>
    <property type="evidence" value="ECO:0007669"/>
    <property type="project" value="UniProtKB-KW"/>
</dbReference>
<comment type="similarity">
    <text evidence="2">Belongs to the ribonuclease III family.</text>
</comment>
<dbReference type="STRING" id="681398.PJIAN_1192"/>
<dbReference type="SMART" id="SM00535">
    <property type="entry name" value="RIBOc"/>
    <property type="match status" value="1"/>
</dbReference>
<dbReference type="InterPro" id="IPR011907">
    <property type="entry name" value="RNase_III"/>
</dbReference>
<evidence type="ECO:0000256" key="5">
    <source>
        <dbReference type="ARBA" id="ARBA00022759"/>
    </source>
</evidence>
<dbReference type="PROSITE" id="PS50137">
    <property type="entry name" value="DS_RBD"/>
    <property type="match status" value="1"/>
</dbReference>
<keyword evidence="7 8" id="KW-0694">RNA-binding</keyword>
<proteinExistence type="inferred from homology"/>
<comment type="caution">
    <text evidence="12">The sequence shown here is derived from an EMBL/GenBank/DDBJ whole genome shotgun (WGS) entry which is preliminary data.</text>
</comment>
<feature type="active site" evidence="8">
    <location>
        <position position="124"/>
    </location>
</feature>
<feature type="binding site" evidence="8">
    <location>
        <position position="121"/>
    </location>
    <ligand>
        <name>Mg(2+)</name>
        <dbReference type="ChEBI" id="CHEBI:18420"/>
    </ligand>
</feature>
<dbReference type="InterPro" id="IPR014720">
    <property type="entry name" value="dsRBD_dom"/>
</dbReference>
<keyword evidence="8" id="KW-0699">rRNA-binding</keyword>
<name>A0A170Y946_9BACT</name>
<dbReference type="CDD" id="cd00593">
    <property type="entry name" value="RIBOc"/>
    <property type="match status" value="1"/>
</dbReference>
<dbReference type="PROSITE" id="PS00517">
    <property type="entry name" value="RNASE_3_1"/>
    <property type="match status" value="1"/>
</dbReference>
<evidence type="ECO:0000256" key="4">
    <source>
        <dbReference type="ARBA" id="ARBA00022722"/>
    </source>
</evidence>
<dbReference type="Pfam" id="PF14622">
    <property type="entry name" value="Ribonucleas_3_3"/>
    <property type="match status" value="1"/>
</dbReference>
<dbReference type="SUPFAM" id="SSF54768">
    <property type="entry name" value="dsRNA-binding domain-like"/>
    <property type="match status" value="1"/>
</dbReference>
<dbReference type="RefSeq" id="WP_236714355.1">
    <property type="nucleotide sequence ID" value="NZ_BDCR01000001.1"/>
</dbReference>
<keyword evidence="8" id="KW-0698">rRNA processing</keyword>
<evidence type="ECO:0000256" key="2">
    <source>
        <dbReference type="ARBA" id="ARBA00010183"/>
    </source>
</evidence>
<comment type="catalytic activity">
    <reaction evidence="1 8">
        <text>Endonucleolytic cleavage to 5'-phosphomonoester.</text>
        <dbReference type="EC" id="3.1.26.3"/>
    </reaction>
</comment>
<comment type="subunit">
    <text evidence="8">Homodimer.</text>
</comment>
<dbReference type="SMART" id="SM00358">
    <property type="entry name" value="DSRM"/>
    <property type="match status" value="1"/>
</dbReference>
<keyword evidence="8" id="KW-0479">Metal-binding</keyword>
<dbReference type="GO" id="GO:0003725">
    <property type="term" value="F:double-stranded RNA binding"/>
    <property type="evidence" value="ECO:0007669"/>
    <property type="project" value="TreeGrafter"/>
</dbReference>
<dbReference type="PANTHER" id="PTHR11207">
    <property type="entry name" value="RIBONUCLEASE III"/>
    <property type="match status" value="1"/>
</dbReference>
<dbReference type="GO" id="GO:0010468">
    <property type="term" value="P:regulation of gene expression"/>
    <property type="evidence" value="ECO:0007669"/>
    <property type="project" value="TreeGrafter"/>
</dbReference>
<evidence type="ECO:0000256" key="6">
    <source>
        <dbReference type="ARBA" id="ARBA00022801"/>
    </source>
</evidence>
<evidence type="ECO:0000256" key="9">
    <source>
        <dbReference type="SAM" id="MobiDB-lite"/>
    </source>
</evidence>
<protein>
    <recommendedName>
        <fullName evidence="8">Ribonuclease 3</fullName>
        <ecNumber evidence="8">3.1.26.3</ecNumber>
    </recommendedName>
    <alternativeName>
        <fullName evidence="8">Ribonuclease III</fullName>
        <shortName evidence="8">RNase III</shortName>
    </alternativeName>
</protein>
<reference evidence="13" key="1">
    <citation type="submission" date="2016-04" db="EMBL/GenBank/DDBJ databases">
        <title>Draft genome sequence of Paludibacter jiangxiensis strain NM7.</title>
        <authorList>
            <person name="Qiu Y."/>
            <person name="Matsuura N."/>
            <person name="Ohashi A."/>
            <person name="Tourlousse M.D."/>
            <person name="Sekiguchi Y."/>
        </authorList>
    </citation>
    <scope>NUCLEOTIDE SEQUENCE [LARGE SCALE GENOMIC DNA]</scope>
    <source>
        <strain evidence="13">NM7</strain>
    </source>
</reference>
<accession>A0A170Y946</accession>
<organism evidence="12 13">
    <name type="scientific">Paludibacter jiangxiensis</name>
    <dbReference type="NCBI Taxonomy" id="681398"/>
    <lineage>
        <taxon>Bacteria</taxon>
        <taxon>Pseudomonadati</taxon>
        <taxon>Bacteroidota</taxon>
        <taxon>Bacteroidia</taxon>
        <taxon>Bacteroidales</taxon>
        <taxon>Paludibacteraceae</taxon>
        <taxon>Paludibacter</taxon>
    </lineage>
</organism>
<keyword evidence="5 8" id="KW-0255">Endonuclease</keyword>
<evidence type="ECO:0000259" key="10">
    <source>
        <dbReference type="PROSITE" id="PS50137"/>
    </source>
</evidence>
<reference evidence="13" key="2">
    <citation type="journal article" date="2017" name="Genome Announc.">
        <title>Draft genome sequence of Paludibacter jiangxiensis NM7(T), a propionate-producing fermentative bacterium.</title>
        <authorList>
            <person name="Qiu Y.-L."/>
            <person name="Tourlousse D.M."/>
            <person name="Matsuura N."/>
            <person name="Ohashi A."/>
            <person name="Sekiguchi Y."/>
        </authorList>
    </citation>
    <scope>NUCLEOTIDE SEQUENCE [LARGE SCALE GENOMIC DNA]</scope>
    <source>
        <strain evidence="13">NM7</strain>
    </source>
</reference>
<evidence type="ECO:0000259" key="11">
    <source>
        <dbReference type="PROSITE" id="PS50142"/>
    </source>
</evidence>
<dbReference type="GO" id="GO:0005737">
    <property type="term" value="C:cytoplasm"/>
    <property type="evidence" value="ECO:0007669"/>
    <property type="project" value="UniProtKB-SubCell"/>
</dbReference>
<keyword evidence="4 8" id="KW-0540">Nuclease</keyword>
<dbReference type="EMBL" id="BDCR01000001">
    <property type="protein sequence ID" value="GAT61612.1"/>
    <property type="molecule type" value="Genomic_DNA"/>
</dbReference>
<comment type="function">
    <text evidence="8">Digests double-stranded RNA. Involved in the processing of primary rRNA transcript to yield the immediate precursors to the large and small rRNAs (23S and 16S). Processes some mRNAs, and tRNAs when they are encoded in the rRNA operon. Processes pre-crRNA and tracrRNA of type II CRISPR loci if present in the organism.</text>
</comment>
<dbReference type="Gene3D" id="3.30.160.20">
    <property type="match status" value="1"/>
</dbReference>
<dbReference type="HAMAP" id="MF_00104">
    <property type="entry name" value="RNase_III"/>
    <property type="match status" value="1"/>
</dbReference>
<evidence type="ECO:0000313" key="13">
    <source>
        <dbReference type="Proteomes" id="UP000076586"/>
    </source>
</evidence>
<keyword evidence="8" id="KW-0460">Magnesium</keyword>
<dbReference type="CDD" id="cd10845">
    <property type="entry name" value="DSRM_RNAse_III_family"/>
    <property type="match status" value="1"/>
</dbReference>
<evidence type="ECO:0000256" key="8">
    <source>
        <dbReference type="HAMAP-Rule" id="MF_00104"/>
    </source>
</evidence>
<dbReference type="PROSITE" id="PS50142">
    <property type="entry name" value="RNASE_3_2"/>
    <property type="match status" value="1"/>
</dbReference>